<keyword evidence="11" id="KW-0137">Centromere</keyword>
<keyword evidence="7" id="KW-0963">Cytoplasm</keyword>
<feature type="compositionally biased region" description="Basic residues" evidence="13">
    <location>
        <begin position="202"/>
        <end position="211"/>
    </location>
</feature>
<evidence type="ECO:0000256" key="11">
    <source>
        <dbReference type="ARBA" id="ARBA00023328"/>
    </source>
</evidence>
<evidence type="ECO:0000313" key="15">
    <source>
        <dbReference type="Proteomes" id="UP000247702"/>
    </source>
</evidence>
<evidence type="ECO:0000256" key="12">
    <source>
        <dbReference type="ARBA" id="ARBA00032583"/>
    </source>
</evidence>
<dbReference type="EMBL" id="BEXD01004237">
    <property type="protein sequence ID" value="GBC08680.1"/>
    <property type="molecule type" value="Genomic_DNA"/>
</dbReference>
<organism evidence="14 15">
    <name type="scientific">Rhizophagus clarus</name>
    <dbReference type="NCBI Taxonomy" id="94130"/>
    <lineage>
        <taxon>Eukaryota</taxon>
        <taxon>Fungi</taxon>
        <taxon>Fungi incertae sedis</taxon>
        <taxon>Mucoromycota</taxon>
        <taxon>Glomeromycotina</taxon>
        <taxon>Glomeromycetes</taxon>
        <taxon>Glomerales</taxon>
        <taxon>Glomeraceae</taxon>
        <taxon>Rhizophagus</taxon>
    </lineage>
</organism>
<evidence type="ECO:0000256" key="4">
    <source>
        <dbReference type="ARBA" id="ARBA00008952"/>
    </source>
</evidence>
<name>A0A2Z6SEU1_9GLOM</name>
<keyword evidence="10" id="KW-0539">Nucleus</keyword>
<proteinExistence type="inferred from homology"/>
<feature type="region of interest" description="Disordered" evidence="13">
    <location>
        <begin position="173"/>
        <end position="211"/>
    </location>
</feature>
<gene>
    <name evidence="14" type="ORF">RclHR1_00830031</name>
</gene>
<dbReference type="PANTHER" id="PTHR28262:SF1">
    <property type="entry name" value="DASH COMPLEX SUBUNIT SPC19"/>
    <property type="match status" value="1"/>
</dbReference>
<evidence type="ECO:0000256" key="8">
    <source>
        <dbReference type="ARBA" id="ARBA00022838"/>
    </source>
</evidence>
<evidence type="ECO:0000256" key="6">
    <source>
        <dbReference type="ARBA" id="ARBA00022454"/>
    </source>
</evidence>
<evidence type="ECO:0000256" key="1">
    <source>
        <dbReference type="ARBA" id="ARBA00004123"/>
    </source>
</evidence>
<evidence type="ECO:0000256" key="10">
    <source>
        <dbReference type="ARBA" id="ARBA00023242"/>
    </source>
</evidence>
<dbReference type="AlphaFoldDB" id="A0A2Z6SEU1"/>
<dbReference type="GO" id="GO:0005876">
    <property type="term" value="C:spindle microtubule"/>
    <property type="evidence" value="ECO:0007669"/>
    <property type="project" value="InterPro"/>
</dbReference>
<comment type="caution">
    <text evidence="14">The sequence shown here is derived from an EMBL/GenBank/DDBJ whole genome shotgun (WGS) entry which is preliminary data.</text>
</comment>
<evidence type="ECO:0000256" key="2">
    <source>
        <dbReference type="ARBA" id="ARBA00004186"/>
    </source>
</evidence>
<dbReference type="GO" id="GO:0042729">
    <property type="term" value="C:DASH complex"/>
    <property type="evidence" value="ECO:0007669"/>
    <property type="project" value="InterPro"/>
</dbReference>
<comment type="subcellular location">
    <subcellularLocation>
        <location evidence="3">Chromosome</location>
        <location evidence="3">Centromere</location>
        <location evidence="3">Kinetochore</location>
    </subcellularLocation>
    <subcellularLocation>
        <location evidence="2">Cytoplasm</location>
        <location evidence="2">Cytoskeleton</location>
        <location evidence="2">Spindle</location>
    </subcellularLocation>
    <subcellularLocation>
        <location evidence="1">Nucleus</location>
    </subcellularLocation>
</comment>
<evidence type="ECO:0000256" key="3">
    <source>
        <dbReference type="ARBA" id="ARBA00004629"/>
    </source>
</evidence>
<dbReference type="STRING" id="94130.A0A2Z6SEU1"/>
<keyword evidence="9" id="KW-0206">Cytoskeleton</keyword>
<evidence type="ECO:0000256" key="13">
    <source>
        <dbReference type="SAM" id="MobiDB-lite"/>
    </source>
</evidence>
<feature type="region of interest" description="Disordered" evidence="13">
    <location>
        <begin position="134"/>
        <end position="153"/>
    </location>
</feature>
<keyword evidence="6" id="KW-0158">Chromosome</keyword>
<reference evidence="14 15" key="1">
    <citation type="submission" date="2017-11" db="EMBL/GenBank/DDBJ databases">
        <title>The genome of Rhizophagus clarus HR1 reveals common genetic basis of auxotrophy among arbuscular mycorrhizal fungi.</title>
        <authorList>
            <person name="Kobayashi Y."/>
        </authorList>
    </citation>
    <scope>NUCLEOTIDE SEQUENCE [LARGE SCALE GENOMIC DNA]</scope>
    <source>
        <strain evidence="14 15">HR1</strain>
    </source>
</reference>
<protein>
    <recommendedName>
        <fullName evidence="5">DASH complex subunit SPC19</fullName>
    </recommendedName>
    <alternativeName>
        <fullName evidence="12">Outer kinetochore protein SPC19</fullName>
    </alternativeName>
</protein>
<accession>A0A2Z6SEU1</accession>
<evidence type="ECO:0000313" key="14">
    <source>
        <dbReference type="EMBL" id="GBC08680.1"/>
    </source>
</evidence>
<keyword evidence="15" id="KW-1185">Reference proteome</keyword>
<dbReference type="GO" id="GO:0008608">
    <property type="term" value="P:attachment of spindle microtubules to kinetochore"/>
    <property type="evidence" value="ECO:0007669"/>
    <property type="project" value="InterPro"/>
</dbReference>
<evidence type="ECO:0000256" key="7">
    <source>
        <dbReference type="ARBA" id="ARBA00022490"/>
    </source>
</evidence>
<feature type="compositionally biased region" description="Basic and acidic residues" evidence="13">
    <location>
        <begin position="173"/>
        <end position="197"/>
    </location>
</feature>
<evidence type="ECO:0000256" key="5">
    <source>
        <dbReference type="ARBA" id="ARBA00016329"/>
    </source>
</evidence>
<evidence type="ECO:0000256" key="9">
    <source>
        <dbReference type="ARBA" id="ARBA00023212"/>
    </source>
</evidence>
<keyword evidence="8" id="KW-0995">Kinetochore</keyword>
<dbReference type="InterPro" id="IPR013251">
    <property type="entry name" value="DASH_Spc19"/>
</dbReference>
<dbReference type="PANTHER" id="PTHR28262">
    <property type="entry name" value="DASH COMPLEX SUBUNIT SPC19"/>
    <property type="match status" value="1"/>
</dbReference>
<dbReference type="Proteomes" id="UP000247702">
    <property type="component" value="Unassembled WGS sequence"/>
</dbReference>
<dbReference type="Pfam" id="PF08287">
    <property type="entry name" value="DASH_Spc19"/>
    <property type="match status" value="1"/>
</dbReference>
<sequence length="419" mass="49572">MTPRRNDVRFIDAPQMPMTYIKSLEQCVNRLQDSSLKLQRTLCNLENNSRDFSRIKKLIACQRVYELVTDPEIRDAQSSLAVQLEPRISALLSKAEEMLQELIEKENMLQEEVDKREIELDTEMKKAQLELKQDGKHLSQVNQRKQQKQKNEKKELAELKKKMKRMEKDVKALEKEREQKEEELKLQKQRVMAERKPSAIKSPKKSPNKKAKNTEIMLEKMEEQIKELDNLIYVKTILLNDKQRALTETQHEFDDISEEGLKKKKYLNHPEFFKRALKQIETKFYAQDDDITEFEALCGFYLKSLEIDDSKILQEIFKHQELRTNCIENMKKLCKFLFPIDNLGSTVARIVEILLDSKNREIYISKLGLEFPPEQNRLHRLQTAITLLNKFEITEIVCEEELRDGQNENKMILRLTVDN</sequence>
<comment type="similarity">
    <text evidence="4">Belongs to the DASH complex SPC19 family.</text>
</comment>